<evidence type="ECO:0000313" key="2">
    <source>
        <dbReference type="EMBL" id="CAF1326959.1"/>
    </source>
</evidence>
<dbReference type="EMBL" id="CAJNOM010001038">
    <property type="protein sequence ID" value="CAF1587660.1"/>
    <property type="molecule type" value="Genomic_DNA"/>
</dbReference>
<protein>
    <submittedName>
        <fullName evidence="2">Uncharacterized protein</fullName>
    </submittedName>
</protein>
<feature type="compositionally biased region" description="Low complexity" evidence="1">
    <location>
        <begin position="107"/>
        <end position="117"/>
    </location>
</feature>
<gene>
    <name evidence="2" type="ORF">BJG266_LOCUS33666</name>
    <name evidence="3" type="ORF">QVE165_LOCUS50849</name>
</gene>
<organism evidence="2 5">
    <name type="scientific">Adineta steineri</name>
    <dbReference type="NCBI Taxonomy" id="433720"/>
    <lineage>
        <taxon>Eukaryota</taxon>
        <taxon>Metazoa</taxon>
        <taxon>Spiralia</taxon>
        <taxon>Gnathifera</taxon>
        <taxon>Rotifera</taxon>
        <taxon>Eurotatoria</taxon>
        <taxon>Bdelloidea</taxon>
        <taxon>Adinetida</taxon>
        <taxon>Adinetidae</taxon>
        <taxon>Adineta</taxon>
    </lineage>
</organism>
<dbReference type="EMBL" id="CAJNOI010000669">
    <property type="protein sequence ID" value="CAF1326959.1"/>
    <property type="molecule type" value="Genomic_DNA"/>
</dbReference>
<keyword evidence="4" id="KW-1185">Reference proteome</keyword>
<evidence type="ECO:0000313" key="4">
    <source>
        <dbReference type="Proteomes" id="UP000663832"/>
    </source>
</evidence>
<name>A0A815FLB1_9BILA</name>
<evidence type="ECO:0000313" key="3">
    <source>
        <dbReference type="EMBL" id="CAF1587660.1"/>
    </source>
</evidence>
<feature type="compositionally biased region" description="Basic and acidic residues" evidence="1">
    <location>
        <begin position="96"/>
        <end position="106"/>
    </location>
</feature>
<evidence type="ECO:0000313" key="5">
    <source>
        <dbReference type="Proteomes" id="UP000663877"/>
    </source>
</evidence>
<dbReference type="Proteomes" id="UP000663877">
    <property type="component" value="Unassembled WGS sequence"/>
</dbReference>
<dbReference type="OrthoDB" id="9989790at2759"/>
<proteinExistence type="predicted"/>
<comment type="caution">
    <text evidence="2">The sequence shown here is derived from an EMBL/GenBank/DDBJ whole genome shotgun (WGS) entry which is preliminary data.</text>
</comment>
<accession>A0A815FLB1</accession>
<feature type="region of interest" description="Disordered" evidence="1">
    <location>
        <begin position="96"/>
        <end position="117"/>
    </location>
</feature>
<evidence type="ECO:0000256" key="1">
    <source>
        <dbReference type="SAM" id="MobiDB-lite"/>
    </source>
</evidence>
<sequence length="473" mass="55642">MSSLLDRQGILDNLTATETTARLLVNAFVKKNSDTELCLNGIYREELITQTATFLSQAQQLIKNLSNTYNLTTDGFFEKKFIDTNEQFNSMYDISHNSEDETHDSKTASSENTRSSSSSSITLKDIIKNRLTPDNLVPDYPLLRDTSQPNLVILARDLRQTDNINDILIKVYSQIFNYEEQISCSYDSINGKLPYPRHKRLLFDLIIKLTLNEHEKILDDNERHNLYIQCEKQFSTETDLTNYQGVNIDHLNDDNNSYDEKQFICSLFRLVIPKEDIKKIIAAKQNLSSQWNDNEICIYYARPIHLLWIKQKWLKRYPLDSNNELEKWSQCIDWAIDSFLETTKTRPSKRKTIEGSTNHKRVKTPLTLQERSKQIDQTKYDVFEYATKLLQHISNDNNNDLPTLEQLKLLESYIMRFYWTSDQQKTWSQILDIISNIFIKESNNDFRQFYAKKLLEMNKDDQIEIDRLLQITL</sequence>
<dbReference type="Proteomes" id="UP000663832">
    <property type="component" value="Unassembled WGS sequence"/>
</dbReference>
<dbReference type="AlphaFoldDB" id="A0A815FLB1"/>
<reference evidence="2" key="1">
    <citation type="submission" date="2021-02" db="EMBL/GenBank/DDBJ databases">
        <authorList>
            <person name="Nowell W R."/>
        </authorList>
    </citation>
    <scope>NUCLEOTIDE SEQUENCE</scope>
</reference>